<dbReference type="Proteomes" id="UP000324133">
    <property type="component" value="Unassembled WGS sequence"/>
</dbReference>
<gene>
    <name evidence="2" type="ORF">FOA19_16170</name>
</gene>
<sequence length="1255" mass="139381">MSSPCAHSLFPHRVPREGTDQPGRSNPALAPSGVPVEEHGVAEWLVYAQQLGGHLRFYGVNNQFQGQTWAAFLEKDATAVLALVAVQDVDAYRRHLSTLLNQGIRQALGRHPVDEQQLKSAFAQVFGLVASLAWGLEKLAQRLPLSVPLKATLQTLIQSKLAPELQKLKAYHAAAKTEGLLDETMVPPVLILGEKVVTGSEALAKSFSAVWTTAAVADDQIFGPTAPGEIGRKIYFAVNHAFFATALDQFLRAFARVVTEARQQFQDALTSRSDHAPHLTLLLSFLQLLLYNRDHLNTLSARHLDFYYQEVLLLTLKPAQPSKAHVVVELAPHVTHEILQQGTLFQAGKDSVGQEVLFALTQDFVPNQARLSAFKSLYSATEEDENKKATGLQVQKQWLYASPSANSLDGTGKEPAPVEQGWSFFGNKHYRHGKLTQLAMPAATIGFAVASPLLYLTEGTRTVTLKLHLTTTTLPLGDYSGGIKAFVTTAEGWHPLSLLSPYFSFQEESGNKVLVLKARLQPDEPATAPFDAAVHQATFATPHPVLRILIQPQPGSAYLYEQVKEATLTKVELAVEGKGLRNLQLYNDFGMLDPAQPFMPFGPLPQKDASLIVGHPDVFLKKNATLSALTVTWKDKPSAVTTKSLTIQSLQQGQWQTKTPTADLFALPAVSLSAEDQLHLEYGARPDYTAATVKGFLRLKLNDDFGHRKYLKELTDYLIDKASGQAKPKKEDLLTILSSSDEAAEKITQLQNSLNEMAPVPTEPYTPVIEQISLDYTALATVDFSVKDSFAGRQVQFFHEYPFGQKEEHLALKRLDLRESAVLGLVPKFQRKNLEDPYVEVKEEDGSVPDWLAHEAEFYLGVEGATPPQTLSVLFQLVEGSANPLVKKPDAHVHWSYLVGNHWVSFLKEQVSDFTGQLTRSGIIRFQLPKAADQDHTLLPAGQIWLRAAVHTASEAICRPVAVLPQATLVVFQDQENAPDFLAQHLPASSITKLLEPVAGIKKVDQPFASFGGALAETPPHFYRRVSERLRHKDRAIALWDYERLVLEAFPSIYKVKCLPHTRYEPSGTTGIYSEKAPGHVTLVTIPDLRQRTSVDPLQPLTSVGELEEIKDFLRQRLSCFVTLHVRNPIFEQVKVKLEVAFFPQYDVSAYTQLLRQEITRFLSPWAYGQGQDLRFGGKLYKSTLIDFVEERPYVDFLTKFQVYHVPGQGLLEQEVEEVTASKACSVLVSVPEEEHEVTVLEEEPKKLEKEKCGC</sequence>
<reference evidence="2 3" key="1">
    <citation type="submission" date="2019-07" db="EMBL/GenBank/DDBJ databases">
        <title>Rufibacter sp. nov., isolated from lake sediment.</title>
        <authorList>
            <person name="Qu J.-H."/>
        </authorList>
    </citation>
    <scope>NUCLEOTIDE SEQUENCE [LARGE SCALE GENOMIC DNA]</scope>
    <source>
        <strain evidence="2 3">NBS58-1</strain>
    </source>
</reference>
<keyword evidence="3" id="KW-1185">Reference proteome</keyword>
<organism evidence="2 3">
    <name type="scientific">Rufibacter hautae</name>
    <dbReference type="NCBI Taxonomy" id="2595005"/>
    <lineage>
        <taxon>Bacteria</taxon>
        <taxon>Pseudomonadati</taxon>
        <taxon>Bacteroidota</taxon>
        <taxon>Cytophagia</taxon>
        <taxon>Cytophagales</taxon>
        <taxon>Hymenobacteraceae</taxon>
        <taxon>Rufibacter</taxon>
    </lineage>
</organism>
<protein>
    <submittedName>
        <fullName evidence="2">Uncharacterized protein</fullName>
    </submittedName>
</protein>
<evidence type="ECO:0000256" key="1">
    <source>
        <dbReference type="SAM" id="MobiDB-lite"/>
    </source>
</evidence>
<proteinExistence type="predicted"/>
<dbReference type="AlphaFoldDB" id="A0A5B6TFS2"/>
<accession>A0A5B6TFS2</accession>
<dbReference type="OrthoDB" id="9762853at2"/>
<dbReference type="RefSeq" id="WP_149091807.1">
    <property type="nucleotide sequence ID" value="NZ_VKKY01000002.1"/>
</dbReference>
<dbReference type="EMBL" id="VKKY01000002">
    <property type="protein sequence ID" value="KAA3438751.1"/>
    <property type="molecule type" value="Genomic_DNA"/>
</dbReference>
<name>A0A5B6TFS2_9BACT</name>
<feature type="region of interest" description="Disordered" evidence="1">
    <location>
        <begin position="1"/>
        <end position="33"/>
    </location>
</feature>
<evidence type="ECO:0000313" key="3">
    <source>
        <dbReference type="Proteomes" id="UP000324133"/>
    </source>
</evidence>
<evidence type="ECO:0000313" key="2">
    <source>
        <dbReference type="EMBL" id="KAA3438751.1"/>
    </source>
</evidence>
<comment type="caution">
    <text evidence="2">The sequence shown here is derived from an EMBL/GenBank/DDBJ whole genome shotgun (WGS) entry which is preliminary data.</text>
</comment>